<organism evidence="2 3">
    <name type="scientific">Bacteroides stercoris</name>
    <dbReference type="NCBI Taxonomy" id="46506"/>
    <lineage>
        <taxon>Bacteria</taxon>
        <taxon>Pseudomonadati</taxon>
        <taxon>Bacteroidota</taxon>
        <taxon>Bacteroidia</taxon>
        <taxon>Bacteroidales</taxon>
        <taxon>Bacteroidaceae</taxon>
        <taxon>Bacteroides</taxon>
    </lineage>
</organism>
<keyword evidence="1" id="KW-0472">Membrane</keyword>
<feature type="transmembrane region" description="Helical" evidence="1">
    <location>
        <begin position="53"/>
        <end position="74"/>
    </location>
</feature>
<dbReference type="AlphaFoldDB" id="A0A3E4UK18"/>
<proteinExistence type="predicted"/>
<keyword evidence="1" id="KW-0812">Transmembrane</keyword>
<dbReference type="Proteomes" id="UP000261223">
    <property type="component" value="Unassembled WGS sequence"/>
</dbReference>
<evidence type="ECO:0000313" key="3">
    <source>
        <dbReference type="Proteomes" id="UP000261223"/>
    </source>
</evidence>
<evidence type="ECO:0000313" key="2">
    <source>
        <dbReference type="EMBL" id="RGM09775.1"/>
    </source>
</evidence>
<keyword evidence="1" id="KW-1133">Transmembrane helix</keyword>
<feature type="transmembrane region" description="Helical" evidence="1">
    <location>
        <begin position="89"/>
        <end position="108"/>
    </location>
</feature>
<comment type="caution">
    <text evidence="2">The sequence shown here is derived from an EMBL/GenBank/DDBJ whole genome shotgun (WGS) entry which is preliminary data.</text>
</comment>
<sequence>MINTYQSTQNLNLVIFQSAHLYFLLSINRQTFKQEKVLQKFLRTYMMTIRDETYRFIFIQFIWNGNLFIHYYHLLFDHTKLPGMANKNVTISGVFVPILQIIQSVNLID</sequence>
<evidence type="ECO:0000256" key="1">
    <source>
        <dbReference type="SAM" id="Phobius"/>
    </source>
</evidence>
<name>A0A3E4UK18_BACSE</name>
<protein>
    <recommendedName>
        <fullName evidence="4">Transmembrane protein</fullName>
    </recommendedName>
</protein>
<accession>A0A3E4UK18</accession>
<evidence type="ECO:0008006" key="4">
    <source>
        <dbReference type="Google" id="ProtNLM"/>
    </source>
</evidence>
<dbReference type="EMBL" id="QSSV01000029">
    <property type="protein sequence ID" value="RGM09775.1"/>
    <property type="molecule type" value="Genomic_DNA"/>
</dbReference>
<gene>
    <name evidence="2" type="ORF">DXC34_16725</name>
</gene>
<reference evidence="2 3" key="1">
    <citation type="submission" date="2018-08" db="EMBL/GenBank/DDBJ databases">
        <title>A genome reference for cultivated species of the human gut microbiota.</title>
        <authorList>
            <person name="Zou Y."/>
            <person name="Xue W."/>
            <person name="Luo G."/>
        </authorList>
    </citation>
    <scope>NUCLEOTIDE SEQUENCE [LARGE SCALE GENOMIC DNA]</scope>
    <source>
        <strain evidence="2 3">TF03-6</strain>
    </source>
</reference>